<comment type="catalytic activity">
    <reaction evidence="1">
        <text>S-ubiquitinyl-[E2 ubiquitin-conjugating enzyme]-L-cysteine + [acceptor protein]-L-lysine = [E2 ubiquitin-conjugating enzyme]-L-cysteine + N(6)-ubiquitinyl-[acceptor protein]-L-lysine.</text>
        <dbReference type="EC" id="2.3.2.27"/>
    </reaction>
</comment>
<dbReference type="AlphaFoldDB" id="A0A9P1CJ21"/>
<dbReference type="EMBL" id="CAMXCT030001802">
    <property type="protein sequence ID" value="CAL4780524.1"/>
    <property type="molecule type" value="Genomic_DNA"/>
</dbReference>
<feature type="region of interest" description="Disordered" evidence="4">
    <location>
        <begin position="463"/>
        <end position="878"/>
    </location>
</feature>
<dbReference type="Proteomes" id="UP001152797">
    <property type="component" value="Unassembled WGS sequence"/>
</dbReference>
<reference evidence="5" key="1">
    <citation type="submission" date="2022-10" db="EMBL/GenBank/DDBJ databases">
        <authorList>
            <person name="Chen Y."/>
            <person name="Dougan E. K."/>
            <person name="Chan C."/>
            <person name="Rhodes N."/>
            <person name="Thang M."/>
        </authorList>
    </citation>
    <scope>NUCLEOTIDE SEQUENCE</scope>
</reference>
<dbReference type="EMBL" id="CAMXCT010001802">
    <property type="protein sequence ID" value="CAI3993212.1"/>
    <property type="molecule type" value="Genomic_DNA"/>
</dbReference>
<dbReference type="EMBL" id="CAMXCT020001802">
    <property type="protein sequence ID" value="CAL1146587.1"/>
    <property type="molecule type" value="Genomic_DNA"/>
</dbReference>
<evidence type="ECO:0000256" key="4">
    <source>
        <dbReference type="SAM" id="MobiDB-lite"/>
    </source>
</evidence>
<feature type="compositionally biased region" description="Basic residues" evidence="4">
    <location>
        <begin position="862"/>
        <end position="874"/>
    </location>
</feature>
<evidence type="ECO:0000256" key="1">
    <source>
        <dbReference type="ARBA" id="ARBA00000900"/>
    </source>
</evidence>
<keyword evidence="3" id="KW-0808">Transferase</keyword>
<feature type="compositionally biased region" description="Basic residues" evidence="4">
    <location>
        <begin position="813"/>
        <end position="831"/>
    </location>
</feature>
<proteinExistence type="predicted"/>
<dbReference type="EC" id="2.3.2.27" evidence="2"/>
<dbReference type="InterPro" id="IPR043540">
    <property type="entry name" value="RING1/RING2"/>
</dbReference>
<dbReference type="GO" id="GO:0061630">
    <property type="term" value="F:ubiquitin protein ligase activity"/>
    <property type="evidence" value="ECO:0007669"/>
    <property type="project" value="UniProtKB-EC"/>
</dbReference>
<evidence type="ECO:0000313" key="5">
    <source>
        <dbReference type="EMBL" id="CAI3993212.1"/>
    </source>
</evidence>
<dbReference type="PANTHER" id="PTHR46076">
    <property type="entry name" value="E3 UBIQUITIN-PROTEIN LIGASE RING1 / RING 2 FAMILY MEMBER"/>
    <property type="match status" value="1"/>
</dbReference>
<feature type="compositionally biased region" description="Basic and acidic residues" evidence="4">
    <location>
        <begin position="753"/>
        <end position="762"/>
    </location>
</feature>
<reference evidence="6 7" key="2">
    <citation type="submission" date="2024-05" db="EMBL/GenBank/DDBJ databases">
        <authorList>
            <person name="Chen Y."/>
            <person name="Shah S."/>
            <person name="Dougan E. K."/>
            <person name="Thang M."/>
            <person name="Chan C."/>
        </authorList>
    </citation>
    <scope>NUCLEOTIDE SEQUENCE [LARGE SCALE GENOMIC DNA]</scope>
</reference>
<keyword evidence="7" id="KW-1185">Reference proteome</keyword>
<dbReference type="GO" id="GO:0031519">
    <property type="term" value="C:PcG protein complex"/>
    <property type="evidence" value="ECO:0007669"/>
    <property type="project" value="TreeGrafter"/>
</dbReference>
<evidence type="ECO:0000256" key="3">
    <source>
        <dbReference type="ARBA" id="ARBA00022679"/>
    </source>
</evidence>
<feature type="compositionally biased region" description="Polar residues" evidence="4">
    <location>
        <begin position="573"/>
        <end position="594"/>
    </location>
</feature>
<feature type="compositionally biased region" description="Basic and acidic residues" evidence="4">
    <location>
        <begin position="832"/>
        <end position="858"/>
    </location>
</feature>
<feature type="compositionally biased region" description="Acidic residues" evidence="4">
    <location>
        <begin position="788"/>
        <end position="802"/>
    </location>
</feature>
<accession>A0A9P1CJ21</accession>
<feature type="compositionally biased region" description="Basic and acidic residues" evidence="4">
    <location>
        <begin position="604"/>
        <end position="690"/>
    </location>
</feature>
<name>A0A9P1CJ21_9DINO</name>
<evidence type="ECO:0000256" key="2">
    <source>
        <dbReference type="ARBA" id="ARBA00012483"/>
    </source>
</evidence>
<protein>
    <recommendedName>
        <fullName evidence="2">RING-type E3 ubiquitin transferase</fullName>
        <ecNumber evidence="2">2.3.2.27</ecNumber>
    </recommendedName>
</protein>
<dbReference type="GO" id="GO:0000151">
    <property type="term" value="C:ubiquitin ligase complex"/>
    <property type="evidence" value="ECO:0007669"/>
    <property type="project" value="InterPro"/>
</dbReference>
<feature type="compositionally biased region" description="Acidic residues" evidence="4">
    <location>
        <begin position="503"/>
        <end position="514"/>
    </location>
</feature>
<evidence type="ECO:0000313" key="6">
    <source>
        <dbReference type="EMBL" id="CAL4780524.1"/>
    </source>
</evidence>
<organism evidence="5">
    <name type="scientific">Cladocopium goreaui</name>
    <dbReference type="NCBI Taxonomy" id="2562237"/>
    <lineage>
        <taxon>Eukaryota</taxon>
        <taxon>Sar</taxon>
        <taxon>Alveolata</taxon>
        <taxon>Dinophyceae</taxon>
        <taxon>Suessiales</taxon>
        <taxon>Symbiodiniaceae</taxon>
        <taxon>Cladocopium</taxon>
    </lineage>
</organism>
<gene>
    <name evidence="5" type="ORF">C1SCF055_LOCUS19982</name>
</gene>
<feature type="region of interest" description="Disordered" evidence="4">
    <location>
        <begin position="133"/>
        <end position="165"/>
    </location>
</feature>
<evidence type="ECO:0000313" key="7">
    <source>
        <dbReference type="Proteomes" id="UP001152797"/>
    </source>
</evidence>
<feature type="compositionally biased region" description="Polar residues" evidence="4">
    <location>
        <begin position="534"/>
        <end position="552"/>
    </location>
</feature>
<dbReference type="GO" id="GO:0003682">
    <property type="term" value="F:chromatin binding"/>
    <property type="evidence" value="ECO:0007669"/>
    <property type="project" value="TreeGrafter"/>
</dbReference>
<comment type="caution">
    <text evidence="5">The sequence shown here is derived from an EMBL/GenBank/DDBJ whole genome shotgun (WGS) entry which is preliminary data.</text>
</comment>
<sequence>MPVIRNRVGNDWAIAVKDETLLDPIFNHLLQKVQGQGQGQIRFADEVTLHNSQVHIRTRRRISFSAVHDWVSRQTSSLSAKKMWTFQVPKDSPAQCAVEPMTDSQKPFLLQKLLMHATSPLISFSLADFADEQLPDSDEEGNNQQTSRNLDRAVVSRRNEGSRLKHAIQVQTSPAQAAAGNPAALGAVAMTSLFDRSLRHNAQLLLTALARKDPQALAQSQGQGLREAFAALLWQAPHQLAPSARSLGISSAAASAGKSFTLCGRVARGKWLRLVLGELTNTFAEGHFPPLPAEPGAGASRRLGPFGASPVKDWTDSWPRVARLQLLYSHFLAQILCALPLSAVAPAPGQAEVEIVTQECRKFLELRCAAASSALEHEGSMSDSTLATCILSMVVKALLVALPWPEHLERLSALQSVLCSESLRQVAQGDAAVAERCFQDRLIRGLVYDLAAAHDKAYADEIPHQQEHGPSDSNSDDGDDKSISSHSPSYMELRSALARSNSELEEQQAADSLEELAALAREDKMSEPKPVPKASSSKITSESINALLQIVQQKMKKQTDSTDRPEDDERTKSTGARSSASGSLVDNQETQDVSVEQLEQDAGFAKREDQLRLQQKKEKDENKGAEPASKHPEKKEPQEKQEGKEKKTKEKDHDKPKRKDHEEKAPKKAKKVESSDAEEKPTKKAEKVEAAEEEEIQRKKAKKVDSSEEEEKPRKKAKKVDSSEEEEKPRKKAKKVDSSEEEEAEKPRKKAKKVEPNEDKGKPTKKAKKVVAGEEEKPKKKAKKGDSSEDEKDDEQEEEEEREASSSESSPPMRKRPAARKTPAAKKKAQKSTKEKKVKFPEKKSKAKKKDPTEKAGEKATFAKRYRPSTKHNREKYDGIRDVYNSHLRKYLTGHTYCEERMVSEVINETLSHTFLQEKEIRENLNEDGRQFVASLQ</sequence>
<feature type="compositionally biased region" description="Basic and acidic residues" evidence="4">
    <location>
        <begin position="557"/>
        <end position="572"/>
    </location>
</feature>
<dbReference type="PANTHER" id="PTHR46076:SF3">
    <property type="entry name" value="E3 UBIQUITIN-PROTEIN LIGASE RING1"/>
    <property type="match status" value="1"/>
</dbReference>